<gene>
    <name evidence="6" type="ORF">DC487_13735</name>
</gene>
<keyword evidence="7" id="KW-1185">Reference proteome</keyword>
<accession>A0A2T8HGN5</accession>
<evidence type="ECO:0000313" key="6">
    <source>
        <dbReference type="EMBL" id="PVH24591.1"/>
    </source>
</evidence>
<keyword evidence="2" id="KW-0175">Coiled coil</keyword>
<dbReference type="InterPro" id="IPR058647">
    <property type="entry name" value="BSH_CzcB-like"/>
</dbReference>
<dbReference type="NCBIfam" id="TIGR01730">
    <property type="entry name" value="RND_mfp"/>
    <property type="match status" value="1"/>
</dbReference>
<reference evidence="6 7" key="1">
    <citation type="submission" date="2018-04" db="EMBL/GenBank/DDBJ databases">
        <title>Sphingobacterium cortibacter sp. nov.</title>
        <authorList>
            <person name="Li Y."/>
        </authorList>
    </citation>
    <scope>NUCLEOTIDE SEQUENCE [LARGE SCALE GENOMIC DNA]</scope>
    <source>
        <strain evidence="6 7">2c-3</strain>
    </source>
</reference>
<dbReference type="InterPro" id="IPR006143">
    <property type="entry name" value="RND_pump_MFP"/>
</dbReference>
<dbReference type="EMBL" id="QDKG01000005">
    <property type="protein sequence ID" value="PVH24591.1"/>
    <property type="molecule type" value="Genomic_DNA"/>
</dbReference>
<evidence type="ECO:0000256" key="2">
    <source>
        <dbReference type="SAM" id="Coils"/>
    </source>
</evidence>
<feature type="chain" id="PRO_5015407566" evidence="3">
    <location>
        <begin position="23"/>
        <end position="354"/>
    </location>
</feature>
<name>A0A2T8HGN5_9SPHI</name>
<dbReference type="InterPro" id="IPR058792">
    <property type="entry name" value="Beta-barrel_RND_2"/>
</dbReference>
<dbReference type="PANTHER" id="PTHR30469">
    <property type="entry name" value="MULTIDRUG RESISTANCE PROTEIN MDTA"/>
    <property type="match status" value="1"/>
</dbReference>
<organism evidence="6 7">
    <name type="scientific">Sphingobacterium corticibacter</name>
    <dbReference type="NCBI Taxonomy" id="2171749"/>
    <lineage>
        <taxon>Bacteria</taxon>
        <taxon>Pseudomonadati</taxon>
        <taxon>Bacteroidota</taxon>
        <taxon>Sphingobacteriia</taxon>
        <taxon>Sphingobacteriales</taxon>
        <taxon>Sphingobacteriaceae</taxon>
        <taxon>Sphingobacterium</taxon>
    </lineage>
</organism>
<protein>
    <submittedName>
        <fullName evidence="6">Efflux RND transporter periplasmic adaptor subunit</fullName>
    </submittedName>
</protein>
<sequence>MKISNINLYLITIALLSSCGHAQREEAISVEDTIPVTLLSLQQLDGEETIEATGVFTTDDETVLGFKNGGVIQQIYVKEGDPIRKGQRLASVQATEIDAKVGQANVGLEKAERDYQRAQKLYRDSVATLEQLQNARSAWELAKRDIESVQYNQQQLHIIAPFSGFVLARLANQGQVVGPGTPVLQVNGAGTHKWMLKVGVSDSQWARIQKGDTAEIETDALPGQKLQAVVSNKLEAMDPKSGTFAIYLDVKSPFNGKLAAGVFGKSRISVAQSNSIAARQNSWEIPYEALVDANGKQAYVYVTKDGKTATKQAVQLGEIGQQSVTIISGLENVQGVIVAGSPYLTEGSFIRVKP</sequence>
<dbReference type="Proteomes" id="UP000245627">
    <property type="component" value="Unassembled WGS sequence"/>
</dbReference>
<dbReference type="GO" id="GO:1990281">
    <property type="term" value="C:efflux pump complex"/>
    <property type="evidence" value="ECO:0007669"/>
    <property type="project" value="TreeGrafter"/>
</dbReference>
<dbReference type="PANTHER" id="PTHR30469:SF15">
    <property type="entry name" value="HLYD FAMILY OF SECRETION PROTEINS"/>
    <property type="match status" value="1"/>
</dbReference>
<dbReference type="GO" id="GO:0015562">
    <property type="term" value="F:efflux transmembrane transporter activity"/>
    <property type="evidence" value="ECO:0007669"/>
    <property type="project" value="TreeGrafter"/>
</dbReference>
<dbReference type="Pfam" id="PF25954">
    <property type="entry name" value="Beta-barrel_RND_2"/>
    <property type="match status" value="1"/>
</dbReference>
<feature type="signal peptide" evidence="3">
    <location>
        <begin position="1"/>
        <end position="22"/>
    </location>
</feature>
<evidence type="ECO:0000259" key="5">
    <source>
        <dbReference type="Pfam" id="PF25973"/>
    </source>
</evidence>
<dbReference type="Gene3D" id="2.40.50.100">
    <property type="match status" value="1"/>
</dbReference>
<dbReference type="Gene3D" id="2.40.420.20">
    <property type="match status" value="1"/>
</dbReference>
<evidence type="ECO:0000313" key="7">
    <source>
        <dbReference type="Proteomes" id="UP000245627"/>
    </source>
</evidence>
<keyword evidence="3" id="KW-0732">Signal</keyword>
<evidence type="ECO:0000259" key="4">
    <source>
        <dbReference type="Pfam" id="PF25954"/>
    </source>
</evidence>
<feature type="coiled-coil region" evidence="2">
    <location>
        <begin position="108"/>
        <end position="149"/>
    </location>
</feature>
<comment type="caution">
    <text evidence="6">The sequence shown here is derived from an EMBL/GenBank/DDBJ whole genome shotgun (WGS) entry which is preliminary data.</text>
</comment>
<feature type="domain" description="CusB-like beta-barrel" evidence="4">
    <location>
        <begin position="196"/>
        <end position="268"/>
    </location>
</feature>
<feature type="domain" description="CzcB-like barrel-sandwich hybrid" evidence="5">
    <location>
        <begin position="69"/>
        <end position="186"/>
    </location>
</feature>
<proteinExistence type="inferred from homology"/>
<dbReference type="Pfam" id="PF25973">
    <property type="entry name" value="BSH_CzcB"/>
    <property type="match status" value="1"/>
</dbReference>
<dbReference type="SUPFAM" id="SSF111369">
    <property type="entry name" value="HlyD-like secretion proteins"/>
    <property type="match status" value="1"/>
</dbReference>
<dbReference type="Gene3D" id="2.40.30.170">
    <property type="match status" value="1"/>
</dbReference>
<evidence type="ECO:0000256" key="1">
    <source>
        <dbReference type="ARBA" id="ARBA00009477"/>
    </source>
</evidence>
<dbReference type="RefSeq" id="WP_116776539.1">
    <property type="nucleotide sequence ID" value="NZ_QDKG01000005.1"/>
</dbReference>
<evidence type="ECO:0000256" key="3">
    <source>
        <dbReference type="SAM" id="SignalP"/>
    </source>
</evidence>
<dbReference type="OrthoDB" id="9798190at2"/>
<dbReference type="AlphaFoldDB" id="A0A2T8HGN5"/>
<dbReference type="PROSITE" id="PS51257">
    <property type="entry name" value="PROKAR_LIPOPROTEIN"/>
    <property type="match status" value="1"/>
</dbReference>
<comment type="similarity">
    <text evidence="1">Belongs to the membrane fusion protein (MFP) (TC 8.A.1) family.</text>
</comment>